<keyword evidence="3 6" id="KW-0812">Transmembrane</keyword>
<evidence type="ECO:0000313" key="7">
    <source>
        <dbReference type="EMBL" id="NDL63981.1"/>
    </source>
</evidence>
<feature type="transmembrane region" description="Helical" evidence="6">
    <location>
        <begin position="42"/>
        <end position="66"/>
    </location>
</feature>
<dbReference type="RefSeq" id="WP_162366703.1">
    <property type="nucleotide sequence ID" value="NZ_WUBS01000010.1"/>
</dbReference>
<organism evidence="7 8">
    <name type="scientific">Acerihabitans arboris</name>
    <dbReference type="NCBI Taxonomy" id="2691583"/>
    <lineage>
        <taxon>Bacteria</taxon>
        <taxon>Pseudomonadati</taxon>
        <taxon>Pseudomonadota</taxon>
        <taxon>Gammaproteobacteria</taxon>
        <taxon>Enterobacterales</taxon>
        <taxon>Pectobacteriaceae</taxon>
        <taxon>Acerihabitans</taxon>
    </lineage>
</organism>
<evidence type="ECO:0000256" key="3">
    <source>
        <dbReference type="ARBA" id="ARBA00022692"/>
    </source>
</evidence>
<gene>
    <name evidence="7" type="ORF">GRH90_14640</name>
</gene>
<comment type="subcellular location">
    <subcellularLocation>
        <location evidence="1">Cell membrane</location>
        <topology evidence="1">Multi-pass membrane protein</topology>
    </subcellularLocation>
</comment>
<dbReference type="AlphaFoldDB" id="A0A845SMY4"/>
<accession>A0A845SMY4</accession>
<keyword evidence="4 6" id="KW-1133">Transmembrane helix</keyword>
<reference evidence="7 8" key="2">
    <citation type="submission" date="2020-02" db="EMBL/GenBank/DDBJ databases">
        <title>The new genus of Enterobacteriales.</title>
        <authorList>
            <person name="Kim I.S."/>
        </authorList>
    </citation>
    <scope>NUCLEOTIDE SEQUENCE [LARGE SCALE GENOMIC DNA]</scope>
    <source>
        <strain evidence="7 8">SAP-6</strain>
    </source>
</reference>
<dbReference type="GO" id="GO:0015171">
    <property type="term" value="F:amino acid transmembrane transporter activity"/>
    <property type="evidence" value="ECO:0007669"/>
    <property type="project" value="TreeGrafter"/>
</dbReference>
<dbReference type="EMBL" id="WUBS01000010">
    <property type="protein sequence ID" value="NDL63981.1"/>
    <property type="molecule type" value="Genomic_DNA"/>
</dbReference>
<dbReference type="PANTHER" id="PTHR30086">
    <property type="entry name" value="ARGININE EXPORTER PROTEIN ARGO"/>
    <property type="match status" value="1"/>
</dbReference>
<comment type="caution">
    <text evidence="7">The sequence shown here is derived from an EMBL/GenBank/DDBJ whole genome shotgun (WGS) entry which is preliminary data.</text>
</comment>
<feature type="transmembrane region" description="Helical" evidence="6">
    <location>
        <begin position="184"/>
        <end position="205"/>
    </location>
</feature>
<evidence type="ECO:0000256" key="1">
    <source>
        <dbReference type="ARBA" id="ARBA00004651"/>
    </source>
</evidence>
<evidence type="ECO:0000313" key="8">
    <source>
        <dbReference type="Proteomes" id="UP000461443"/>
    </source>
</evidence>
<dbReference type="Proteomes" id="UP000461443">
    <property type="component" value="Unassembled WGS sequence"/>
</dbReference>
<keyword evidence="8" id="KW-1185">Reference proteome</keyword>
<dbReference type="Pfam" id="PF01810">
    <property type="entry name" value="LysE"/>
    <property type="match status" value="1"/>
</dbReference>
<proteinExistence type="predicted"/>
<evidence type="ECO:0000256" key="4">
    <source>
        <dbReference type="ARBA" id="ARBA00022989"/>
    </source>
</evidence>
<keyword evidence="2" id="KW-1003">Cell membrane</keyword>
<feature type="transmembrane region" description="Helical" evidence="6">
    <location>
        <begin position="6"/>
        <end position="30"/>
    </location>
</feature>
<feature type="transmembrane region" description="Helical" evidence="6">
    <location>
        <begin position="116"/>
        <end position="141"/>
    </location>
</feature>
<reference evidence="7 8" key="1">
    <citation type="submission" date="2019-12" db="EMBL/GenBank/DDBJ databases">
        <authorList>
            <person name="Lee S.D."/>
        </authorList>
    </citation>
    <scope>NUCLEOTIDE SEQUENCE [LARGE SCALE GENOMIC DNA]</scope>
    <source>
        <strain evidence="7 8">SAP-6</strain>
    </source>
</reference>
<protein>
    <submittedName>
        <fullName evidence="7">LysE family transporter</fullName>
    </submittedName>
</protein>
<dbReference type="InterPro" id="IPR001123">
    <property type="entry name" value="LeuE-type"/>
</dbReference>
<dbReference type="GO" id="GO:0005886">
    <property type="term" value="C:plasma membrane"/>
    <property type="evidence" value="ECO:0007669"/>
    <property type="project" value="UniProtKB-SubCell"/>
</dbReference>
<keyword evidence="5 6" id="KW-0472">Membrane</keyword>
<evidence type="ECO:0000256" key="6">
    <source>
        <dbReference type="SAM" id="Phobius"/>
    </source>
</evidence>
<feature type="transmembrane region" description="Helical" evidence="6">
    <location>
        <begin position="147"/>
        <end position="172"/>
    </location>
</feature>
<feature type="transmembrane region" description="Helical" evidence="6">
    <location>
        <begin position="72"/>
        <end position="95"/>
    </location>
</feature>
<evidence type="ECO:0000256" key="2">
    <source>
        <dbReference type="ARBA" id="ARBA00022475"/>
    </source>
</evidence>
<sequence length="207" mass="21955">MFGELFPVMTISVALLIGAMSPGQSFVLVAKTSLSSSRRDGLAAALGMGVGSAVFAVIALSGLHSVLLTVPWLYSALRLAGGLYLFWLAFGMLRGAGKPLVIERGRPHFTGVRKGFSYGLLTQLFNPSTALVFGSVFAALLSHTIPWHLYLILPALAFMIDFLWYALVAYALSSAGPRAAYLGCKAWIDCLGGGVMALLGIKLIISK</sequence>
<name>A0A845SMY4_9GAMM</name>
<evidence type="ECO:0000256" key="5">
    <source>
        <dbReference type="ARBA" id="ARBA00023136"/>
    </source>
</evidence>
<dbReference type="PANTHER" id="PTHR30086:SF19">
    <property type="entry name" value="THREONINE EFFLUX PROTEIN"/>
    <property type="match status" value="1"/>
</dbReference>